<evidence type="ECO:0000313" key="1">
    <source>
        <dbReference type="EMBL" id="CAD6269069.1"/>
    </source>
</evidence>
<evidence type="ECO:0000313" key="2">
    <source>
        <dbReference type="Proteomes" id="UP000604825"/>
    </source>
</evidence>
<dbReference type="AlphaFoldDB" id="A0A811RGW3"/>
<keyword evidence="2" id="KW-1185">Reference proteome</keyword>
<sequence>MRMLAVEILSRLTLDATRMIQFTADLRRLLLDPQDSPLRIEAGKALIARGDEFSDIQQLVTIMTDEYSKEYRAVIAEICAKSTADQDRINRLSSVASALSSVLKAIVTEATNLTELVKRNSKFLASFLGLAVQISEKLATAEAFADAVTGLPMGNNTIFAETLSRIIEMTKDRRSEDEACLAIMKSATKLVTWMMEIDTISPGYYIDYFRRENIVQRPEYAGWAMVHLERSMY</sequence>
<dbReference type="PANTHER" id="PTHR33115:SF72">
    <property type="match status" value="1"/>
</dbReference>
<comment type="caution">
    <text evidence="1">The sequence shown here is derived from an EMBL/GenBank/DDBJ whole genome shotgun (WGS) entry which is preliminary data.</text>
</comment>
<organism evidence="1 2">
    <name type="scientific">Miscanthus lutarioriparius</name>
    <dbReference type="NCBI Taxonomy" id="422564"/>
    <lineage>
        <taxon>Eukaryota</taxon>
        <taxon>Viridiplantae</taxon>
        <taxon>Streptophyta</taxon>
        <taxon>Embryophyta</taxon>
        <taxon>Tracheophyta</taxon>
        <taxon>Spermatophyta</taxon>
        <taxon>Magnoliopsida</taxon>
        <taxon>Liliopsida</taxon>
        <taxon>Poales</taxon>
        <taxon>Poaceae</taxon>
        <taxon>PACMAD clade</taxon>
        <taxon>Panicoideae</taxon>
        <taxon>Andropogonodae</taxon>
        <taxon>Andropogoneae</taxon>
        <taxon>Saccharinae</taxon>
        <taxon>Miscanthus</taxon>
    </lineage>
</organism>
<reference evidence="1" key="1">
    <citation type="submission" date="2020-10" db="EMBL/GenBank/DDBJ databases">
        <authorList>
            <person name="Han B."/>
            <person name="Lu T."/>
            <person name="Zhao Q."/>
            <person name="Huang X."/>
            <person name="Zhao Y."/>
        </authorList>
    </citation>
    <scope>NUCLEOTIDE SEQUENCE</scope>
</reference>
<protein>
    <submittedName>
        <fullName evidence="1">Uncharacterized protein</fullName>
    </submittedName>
</protein>
<proteinExistence type="predicted"/>
<dbReference type="EMBL" id="CAJGYO010000014">
    <property type="protein sequence ID" value="CAD6269069.1"/>
    <property type="molecule type" value="Genomic_DNA"/>
</dbReference>
<gene>
    <name evidence="1" type="ORF">NCGR_LOCUS52374</name>
</gene>
<name>A0A811RGW3_9POAL</name>
<dbReference type="PANTHER" id="PTHR33115">
    <property type="entry name" value="ARM REPEAT SUPERFAMILY PROTEIN"/>
    <property type="match status" value="1"/>
</dbReference>
<accession>A0A811RGW3</accession>
<dbReference type="Proteomes" id="UP000604825">
    <property type="component" value="Unassembled WGS sequence"/>
</dbReference>